<evidence type="ECO:0000256" key="1">
    <source>
        <dbReference type="ARBA" id="ARBA00009254"/>
    </source>
</evidence>
<dbReference type="EMBL" id="CP059265">
    <property type="protein sequence ID" value="QLQ30337.1"/>
    <property type="molecule type" value="Genomic_DNA"/>
</dbReference>
<name>A0A7L6AMJ4_9GAMM</name>
<dbReference type="SUPFAM" id="SSF46561">
    <property type="entry name" value="Ribosomal protein L29 (L29p)"/>
    <property type="match status" value="1"/>
</dbReference>
<gene>
    <name evidence="5 6" type="primary">rpmC</name>
    <name evidence="6" type="ORF">HZT40_00450</name>
</gene>
<evidence type="ECO:0000256" key="2">
    <source>
        <dbReference type="ARBA" id="ARBA00022980"/>
    </source>
</evidence>
<evidence type="ECO:0000256" key="4">
    <source>
        <dbReference type="ARBA" id="ARBA00035204"/>
    </source>
</evidence>
<dbReference type="GO" id="GO:0003735">
    <property type="term" value="F:structural constituent of ribosome"/>
    <property type="evidence" value="ECO:0007669"/>
    <property type="project" value="InterPro"/>
</dbReference>
<dbReference type="CDD" id="cd00427">
    <property type="entry name" value="Ribosomal_L29_HIP"/>
    <property type="match status" value="1"/>
</dbReference>
<dbReference type="PANTHER" id="PTHR10916">
    <property type="entry name" value="60S RIBOSOMAL PROTEIN L35/50S RIBOSOMAL PROTEIN L29"/>
    <property type="match status" value="1"/>
</dbReference>
<sequence length="65" mass="7359">MKAAELQQKSSTELKAELVENLKEQFKLRMQKAAGQLSRPSEVKRVRHQIARIKTVLAQKQAAGE</sequence>
<dbReference type="KEGG" id="this:HZT40_00450"/>
<dbReference type="InterPro" id="IPR050063">
    <property type="entry name" value="Ribosomal_protein_uL29"/>
</dbReference>
<dbReference type="NCBIfam" id="TIGR00012">
    <property type="entry name" value="L29"/>
    <property type="match status" value="1"/>
</dbReference>
<comment type="similarity">
    <text evidence="1 5">Belongs to the universal ribosomal protein uL29 family.</text>
</comment>
<keyword evidence="7" id="KW-1185">Reference proteome</keyword>
<evidence type="ECO:0000313" key="6">
    <source>
        <dbReference type="EMBL" id="QLQ30337.1"/>
    </source>
</evidence>
<dbReference type="GO" id="GO:0006412">
    <property type="term" value="P:translation"/>
    <property type="evidence" value="ECO:0007669"/>
    <property type="project" value="UniProtKB-UniRule"/>
</dbReference>
<dbReference type="InterPro" id="IPR036049">
    <property type="entry name" value="Ribosomal_uL29_sf"/>
</dbReference>
<reference evidence="6" key="1">
    <citation type="submission" date="2020-06" db="EMBL/GenBank/DDBJ databases">
        <title>Analysis procedures for assessing recovery of high quality, complete, closed genomes from Nanopore long read metagenome sequencing.</title>
        <authorList>
            <person name="Bessarab I."/>
            <person name="Arumugam K."/>
            <person name="Haryono M."/>
            <person name="Liu X."/>
            <person name="Roy S."/>
            <person name="Zuniga-Montanez R.E."/>
            <person name="Qiu G."/>
            <person name="Drautz-Moses D.I."/>
            <person name="Law Y.Y."/>
            <person name="Wuertz S."/>
            <person name="Lauro F.M."/>
            <person name="Huson D.H."/>
            <person name="Williams R.B."/>
        </authorList>
    </citation>
    <scope>NUCLEOTIDE SEQUENCE [LARGE SCALE GENOMIC DNA]</scope>
    <source>
        <strain evidence="6">SSD2</strain>
    </source>
</reference>
<protein>
    <recommendedName>
        <fullName evidence="4 5">Large ribosomal subunit protein uL29</fullName>
    </recommendedName>
</protein>
<dbReference type="Pfam" id="PF00831">
    <property type="entry name" value="Ribosomal_L29"/>
    <property type="match status" value="1"/>
</dbReference>
<accession>A0A7L6AMJ4</accession>
<organism evidence="6 7">
    <name type="scientific">Candidatus Thiothrix singaporensis</name>
    <dbReference type="NCBI Taxonomy" id="2799669"/>
    <lineage>
        <taxon>Bacteria</taxon>
        <taxon>Pseudomonadati</taxon>
        <taxon>Pseudomonadota</taxon>
        <taxon>Gammaproteobacteria</taxon>
        <taxon>Thiotrichales</taxon>
        <taxon>Thiotrichaceae</taxon>
        <taxon>Thiothrix</taxon>
    </lineage>
</organism>
<dbReference type="GO" id="GO:0022625">
    <property type="term" value="C:cytosolic large ribosomal subunit"/>
    <property type="evidence" value="ECO:0007669"/>
    <property type="project" value="TreeGrafter"/>
</dbReference>
<proteinExistence type="inferred from homology"/>
<evidence type="ECO:0000256" key="5">
    <source>
        <dbReference type="HAMAP-Rule" id="MF_00374"/>
    </source>
</evidence>
<dbReference type="HAMAP" id="MF_00374">
    <property type="entry name" value="Ribosomal_uL29"/>
    <property type="match status" value="1"/>
</dbReference>
<keyword evidence="3 5" id="KW-0687">Ribonucleoprotein</keyword>
<keyword evidence="2 5" id="KW-0689">Ribosomal protein</keyword>
<dbReference type="PANTHER" id="PTHR10916:SF0">
    <property type="entry name" value="LARGE RIBOSOMAL SUBUNIT PROTEIN UL29C"/>
    <property type="match status" value="1"/>
</dbReference>
<dbReference type="AlphaFoldDB" id="A0A7L6AMJ4"/>
<evidence type="ECO:0000313" key="7">
    <source>
        <dbReference type="Proteomes" id="UP000510621"/>
    </source>
</evidence>
<dbReference type="Proteomes" id="UP000510621">
    <property type="component" value="Chromosome"/>
</dbReference>
<dbReference type="Gene3D" id="1.10.287.310">
    <property type="match status" value="1"/>
</dbReference>
<dbReference type="FunFam" id="1.10.287.310:FF:000001">
    <property type="entry name" value="50S ribosomal protein L29"/>
    <property type="match status" value="1"/>
</dbReference>
<evidence type="ECO:0000256" key="3">
    <source>
        <dbReference type="ARBA" id="ARBA00023274"/>
    </source>
</evidence>
<dbReference type="InterPro" id="IPR001854">
    <property type="entry name" value="Ribosomal_uL29"/>
</dbReference>